<gene>
    <name evidence="1" type="primary">m768L</name>
    <name evidence="1" type="ORF">MT325_m768L</name>
</gene>
<dbReference type="Proteomes" id="UP000246715">
    <property type="component" value="Segment"/>
</dbReference>
<sequence length="78" mass="8795">MMLGCVIQVLYLSSMVRRCAACHLILMPGEVTLTVCTSRGILMQRLVSICVRHGASRCIPHLVLFSREGLFTWMAKER</sequence>
<dbReference type="EMBL" id="DQ491001">
    <property type="protein sequence ID" value="ABT14322.1"/>
    <property type="molecule type" value="Genomic_DNA"/>
</dbReference>
<protein>
    <submittedName>
        <fullName evidence="1">Uncharacterized protein m768L</fullName>
    </submittedName>
</protein>
<accession>A7IVE8</accession>
<evidence type="ECO:0000313" key="2">
    <source>
        <dbReference type="Proteomes" id="UP000246715"/>
    </source>
</evidence>
<name>A7IVE8_PBCVM</name>
<organism evidence="1 2">
    <name type="scientific">Paramecium bursaria Chlorella virus MT325</name>
    <name type="common">PBCV-MT325</name>
    <dbReference type="NCBI Taxonomy" id="346932"/>
    <lineage>
        <taxon>Viruses</taxon>
        <taxon>Varidnaviria</taxon>
        <taxon>Bamfordvirae</taxon>
        <taxon>Nucleocytoviricota</taxon>
        <taxon>Megaviricetes</taxon>
        <taxon>Algavirales</taxon>
        <taxon>Phycodnaviridae</taxon>
        <taxon>Chlorovirus</taxon>
        <taxon>Chlorovirus conductrix</taxon>
        <taxon>Paramecium bursaria Chlorella virus A1</taxon>
    </lineage>
</organism>
<organismHost>
    <name type="scientific">Paramecium bursaria</name>
    <dbReference type="NCBI Taxonomy" id="74790"/>
</organismHost>
<evidence type="ECO:0000313" key="1">
    <source>
        <dbReference type="EMBL" id="ABT14322.1"/>
    </source>
</evidence>
<reference evidence="1 2" key="1">
    <citation type="journal article" date="2007" name="Virology">
        <title>Sequence and annotation of the 314-kb MT325 and the 321-kb FR483 viruses that infect Chlorella Pbi.</title>
        <authorList>
            <person name="Fitzgerald L.A."/>
            <person name="Graves M.V."/>
            <person name="Li X."/>
            <person name="Feldblyum T."/>
            <person name="Hartigan J."/>
            <person name="Van Etten J.L."/>
        </authorList>
    </citation>
    <scope>NUCLEOTIDE SEQUENCE [LARGE SCALE GENOMIC DNA]</scope>
    <source>
        <strain evidence="1 2">MT325</strain>
    </source>
</reference>
<proteinExistence type="predicted"/>